<dbReference type="InterPro" id="IPR036597">
    <property type="entry name" value="Fido-like_dom_sf"/>
</dbReference>
<dbReference type="SUPFAM" id="SSF140931">
    <property type="entry name" value="Fic-like"/>
    <property type="match status" value="1"/>
</dbReference>
<geneLocation type="plasmid" evidence="3">
    <name>pLS_2</name>
</geneLocation>
<evidence type="ECO:0000313" key="2">
    <source>
        <dbReference type="EMBL" id="AOO74337.1"/>
    </source>
</evidence>
<evidence type="ECO:0000313" key="4">
    <source>
        <dbReference type="Proteomes" id="UP000094723"/>
    </source>
</evidence>
<dbReference type="Pfam" id="PF02661">
    <property type="entry name" value="Fic"/>
    <property type="match status" value="1"/>
</dbReference>
<sequence length="256" mass="29208">MSRDNTALAKFITSLGSLNSYGSTVLQTKKALDTNSTKPLRQDNDDVAIYTDALNGIKAIQKIGFTVDGIIAINKEFKSDSEEEPNMPGHLRNAYYNEDDRIAIIVDQNTQQAYYPPEVISRMDLENIVNEFNSSEKTEEDAWKVFAKLSKLQPFQDGNKRTALIAANAALNTWEKENYLVLPFNDLDRVEFTINLMRYYIAADSEEENKAFKKMISTLPTQREVLLHKPISDDLDELDNVKTAVIKSMFRKHKDR</sequence>
<dbReference type="InterPro" id="IPR003812">
    <property type="entry name" value="Fido"/>
</dbReference>
<geneLocation type="plasmid" evidence="4">
    <name>pls_2 sequence</name>
</geneLocation>
<geneLocation type="plasmid" evidence="2">
    <name>pLS_1</name>
</geneLocation>
<name>A0A1D7TUC1_9LACO</name>
<dbReference type="EMBL" id="CP017108">
    <property type="protein sequence ID" value="AOO74337.1"/>
    <property type="molecule type" value="Genomic_DNA"/>
</dbReference>
<protein>
    <recommendedName>
        <fullName evidence="1">Fido domain-containing protein</fullName>
    </recommendedName>
</protein>
<dbReference type="Proteomes" id="UP000094723">
    <property type="component" value="Plasmid pLS_1"/>
</dbReference>
<accession>A0A1D7TUC1</accession>
<reference evidence="3 4" key="1">
    <citation type="submission" date="2016-09" db="EMBL/GenBank/DDBJ databases">
        <title>Complete Genome Sequence of Lactobacillus salivarius Jin.</title>
        <authorList>
            <person name="Jin N."/>
            <person name="Li C."/>
            <person name="Wang M."/>
            <person name="Ren D."/>
            <person name="Di Y."/>
            <person name="Pan R."/>
            <person name="Du S."/>
            <person name="Lu H."/>
            <person name="Li X."/>
            <person name="Tian M."/>
        </authorList>
    </citation>
    <scope>NUCLEOTIDE SEQUENCE [LARGE SCALE GENOMIC DNA]</scope>
    <source>
        <strain evidence="3 4">CICC 23174</strain>
        <plasmid evidence="2">pLS_1</plasmid>
        <plasmid evidence="4">pls_1 sequence</plasmid>
        <plasmid evidence="3">pLS_2</plasmid>
        <plasmid evidence="4">pls_2 sequence</plasmid>
    </source>
</reference>
<proteinExistence type="predicted"/>
<dbReference type="Proteomes" id="UP000094723">
    <property type="component" value="Plasmid pLS_2"/>
</dbReference>
<keyword evidence="3" id="KW-0614">Plasmid</keyword>
<organism evidence="3 4">
    <name type="scientific">Ligilactobacillus salivarius</name>
    <dbReference type="NCBI Taxonomy" id="1624"/>
    <lineage>
        <taxon>Bacteria</taxon>
        <taxon>Bacillati</taxon>
        <taxon>Bacillota</taxon>
        <taxon>Bacilli</taxon>
        <taxon>Lactobacillales</taxon>
        <taxon>Lactobacillaceae</taxon>
        <taxon>Ligilactobacillus</taxon>
    </lineage>
</organism>
<evidence type="ECO:0000259" key="1">
    <source>
        <dbReference type="PROSITE" id="PS51459"/>
    </source>
</evidence>
<feature type="domain" description="Fido" evidence="1">
    <location>
        <begin position="65"/>
        <end position="215"/>
    </location>
</feature>
<dbReference type="EMBL" id="CP017109">
    <property type="protein sequence ID" value="AOO74565.1"/>
    <property type="molecule type" value="Genomic_DNA"/>
</dbReference>
<dbReference type="PROSITE" id="PS51459">
    <property type="entry name" value="FIDO"/>
    <property type="match status" value="1"/>
</dbReference>
<dbReference type="AlphaFoldDB" id="A0A1D7TUC1"/>
<dbReference type="Gene3D" id="1.10.3290.10">
    <property type="entry name" value="Fido-like domain"/>
    <property type="match status" value="1"/>
</dbReference>
<gene>
    <name evidence="2" type="ORF">BHF65_08615</name>
    <name evidence="3" type="ORF">BHF65_09820</name>
</gene>
<dbReference type="RefSeq" id="WP_069469543.1">
    <property type="nucleotide sequence ID" value="NZ_CP017108.1"/>
</dbReference>
<evidence type="ECO:0000313" key="3">
    <source>
        <dbReference type="EMBL" id="AOO74565.1"/>
    </source>
</evidence>
<geneLocation type="plasmid" evidence="4">
    <name>pls_1 sequence</name>
</geneLocation>